<dbReference type="AlphaFoldDB" id="A0A8W8IM52"/>
<keyword evidence="1" id="KW-1133">Transmembrane helix</keyword>
<dbReference type="PANTHER" id="PTHR24104:SF50">
    <property type="entry name" value="SMP-30_GLUCONOLACTONASE_LRE-LIKE REGION DOMAIN-CONTAINING PROTEIN"/>
    <property type="match status" value="1"/>
</dbReference>
<dbReference type="InterPro" id="IPR011042">
    <property type="entry name" value="6-blade_b-propeller_TolB-like"/>
</dbReference>
<dbReference type="GO" id="GO:0000209">
    <property type="term" value="P:protein polyubiquitination"/>
    <property type="evidence" value="ECO:0007669"/>
    <property type="project" value="TreeGrafter"/>
</dbReference>
<dbReference type="PANTHER" id="PTHR24104">
    <property type="entry name" value="E3 UBIQUITIN-PROTEIN LIGASE NHLRC1-RELATED"/>
    <property type="match status" value="1"/>
</dbReference>
<dbReference type="SUPFAM" id="SSF63829">
    <property type="entry name" value="Calcium-dependent phosphotriesterase"/>
    <property type="match status" value="1"/>
</dbReference>
<keyword evidence="1" id="KW-0812">Transmembrane</keyword>
<dbReference type="Proteomes" id="UP000005408">
    <property type="component" value="Unassembled WGS sequence"/>
</dbReference>
<evidence type="ECO:0000313" key="3">
    <source>
        <dbReference type="Proteomes" id="UP000005408"/>
    </source>
</evidence>
<dbReference type="Gene3D" id="2.120.10.30">
    <property type="entry name" value="TolB, C-terminal domain"/>
    <property type="match status" value="1"/>
</dbReference>
<keyword evidence="1" id="KW-0472">Membrane</keyword>
<evidence type="ECO:0000256" key="1">
    <source>
        <dbReference type="SAM" id="Phobius"/>
    </source>
</evidence>
<dbReference type="GO" id="GO:0061630">
    <property type="term" value="F:ubiquitin protein ligase activity"/>
    <property type="evidence" value="ECO:0007669"/>
    <property type="project" value="TreeGrafter"/>
</dbReference>
<protein>
    <submittedName>
        <fullName evidence="2">Uncharacterized protein</fullName>
    </submittedName>
</protein>
<name>A0A8W8IM52_MAGGI</name>
<organism evidence="2 3">
    <name type="scientific">Magallana gigas</name>
    <name type="common">Pacific oyster</name>
    <name type="synonym">Crassostrea gigas</name>
    <dbReference type="NCBI Taxonomy" id="29159"/>
    <lineage>
        <taxon>Eukaryota</taxon>
        <taxon>Metazoa</taxon>
        <taxon>Spiralia</taxon>
        <taxon>Lophotrochozoa</taxon>
        <taxon>Mollusca</taxon>
        <taxon>Bivalvia</taxon>
        <taxon>Autobranchia</taxon>
        <taxon>Pteriomorphia</taxon>
        <taxon>Ostreida</taxon>
        <taxon>Ostreoidea</taxon>
        <taxon>Ostreidae</taxon>
        <taxon>Magallana</taxon>
    </lineage>
</organism>
<accession>A0A8W8IM52</accession>
<dbReference type="EnsemblMetazoa" id="G14965.1">
    <property type="protein sequence ID" value="G14965.1:cds"/>
    <property type="gene ID" value="G14965"/>
</dbReference>
<feature type="transmembrane region" description="Helical" evidence="1">
    <location>
        <begin position="154"/>
        <end position="173"/>
    </location>
</feature>
<evidence type="ECO:0000313" key="2">
    <source>
        <dbReference type="EnsemblMetazoa" id="G14965.1:cds"/>
    </source>
</evidence>
<reference evidence="2" key="1">
    <citation type="submission" date="2022-08" db="UniProtKB">
        <authorList>
            <consortium name="EnsemblMetazoa"/>
        </authorList>
    </citation>
    <scope>IDENTIFICATION</scope>
    <source>
        <strain evidence="2">05x7-T-G4-1.051#20</strain>
    </source>
</reference>
<keyword evidence="3" id="KW-1185">Reference proteome</keyword>
<dbReference type="OrthoDB" id="6080153at2759"/>
<dbReference type="InterPro" id="IPR050952">
    <property type="entry name" value="TRIM-NHL_E3_ligases"/>
</dbReference>
<sequence length="492" mass="55785">MSRSRVPGYREGLKVYQTFTCPRTDSAWTSASLRMNCNVGGEQSNNHYYCIPNAERTHFVEFCYDRPSMKTEIGNCWELGGMGYLNQVDCTNFVKGCPDYTYLSERVYKIPACLDFNFSEQCFNEEPGCTVLKNSTNALVTNQTNADTSLHPGLVALIACVLTALILLIVVFWTKSRLQICRVDIDSDPNELLLNPKENTGNTNPTLKSQSVNVSERDIKPVDVKGHISHLYLSKTGNIWASNDRGKVGFIDPSGDDKRSIETCSTYSGHFTIATVDDEEGEHIYWVHNEKKVVKRDDKIGNETLTGKWAPISIFFSAEDKLFHVGIVKDNDAKITRYYTNWTEKDDIHRYRAEEKESKNIFRYPAYLVKNTNGDLCVSDNNKRVIVVNKNNEFLFKYKGSYQNGFTPYGISTDRWGCILIVDSSSSCIHIINQEGDFQRYIKMSEHMREPRGLCIDKSGKCLVGSYGTISVYNYTSDDTQTTTTATTESEK</sequence>
<dbReference type="GO" id="GO:0043161">
    <property type="term" value="P:proteasome-mediated ubiquitin-dependent protein catabolic process"/>
    <property type="evidence" value="ECO:0007669"/>
    <property type="project" value="TreeGrafter"/>
</dbReference>
<proteinExistence type="predicted"/>